<keyword evidence="2" id="KW-0808">Transferase</keyword>
<comment type="caution">
    <text evidence="5">The sequence shown here is derived from an EMBL/GenBank/DDBJ whole genome shotgun (WGS) entry which is preliminary data.</text>
</comment>
<dbReference type="InterPro" id="IPR012328">
    <property type="entry name" value="Chalcone/stilbene_synt_C"/>
</dbReference>
<evidence type="ECO:0000313" key="5">
    <source>
        <dbReference type="EMBL" id="GAA0387756.1"/>
    </source>
</evidence>
<dbReference type="Proteomes" id="UP001500879">
    <property type="component" value="Unassembled WGS sequence"/>
</dbReference>
<name>A0ABN0Y965_9ACTN</name>
<dbReference type="Gene3D" id="3.40.47.10">
    <property type="match status" value="2"/>
</dbReference>
<dbReference type="PIRSF" id="PIRSF000451">
    <property type="entry name" value="PKS_III"/>
    <property type="match status" value="1"/>
</dbReference>
<dbReference type="EMBL" id="BAAABX010000006">
    <property type="protein sequence ID" value="GAA0387756.1"/>
    <property type="molecule type" value="Genomic_DNA"/>
</dbReference>
<comment type="similarity">
    <text evidence="1">Belongs to the thiolase-like superfamily. Chalcone/stilbene synthases family.</text>
</comment>
<dbReference type="CDD" id="cd00831">
    <property type="entry name" value="CHS_like"/>
    <property type="match status" value="1"/>
</dbReference>
<dbReference type="PANTHER" id="PTHR11877">
    <property type="entry name" value="HYDROXYMETHYLGLUTARYL-COA SYNTHASE"/>
    <property type="match status" value="1"/>
</dbReference>
<proteinExistence type="inferred from homology"/>
<evidence type="ECO:0000313" key="6">
    <source>
        <dbReference type="Proteomes" id="UP001500879"/>
    </source>
</evidence>
<evidence type="ECO:0000256" key="2">
    <source>
        <dbReference type="ARBA" id="ARBA00022679"/>
    </source>
</evidence>
<dbReference type="RefSeq" id="WP_344019388.1">
    <property type="nucleotide sequence ID" value="NZ_BAAABX010000006.1"/>
</dbReference>
<reference evidence="5 6" key="1">
    <citation type="journal article" date="2019" name="Int. J. Syst. Evol. Microbiol.">
        <title>The Global Catalogue of Microorganisms (GCM) 10K type strain sequencing project: providing services to taxonomists for standard genome sequencing and annotation.</title>
        <authorList>
            <consortium name="The Broad Institute Genomics Platform"/>
            <consortium name="The Broad Institute Genome Sequencing Center for Infectious Disease"/>
            <person name="Wu L."/>
            <person name="Ma J."/>
        </authorList>
    </citation>
    <scope>NUCLEOTIDE SEQUENCE [LARGE SCALE GENOMIC DNA]</scope>
    <source>
        <strain evidence="5 6">JCM 4788</strain>
    </source>
</reference>
<dbReference type="InterPro" id="IPR011141">
    <property type="entry name" value="Polyketide_synthase_type-III"/>
</dbReference>
<protein>
    <submittedName>
        <fullName evidence="5">1,3,6,8-tetrahydroxynaphthalene synthase</fullName>
    </submittedName>
</protein>
<keyword evidence="6" id="KW-1185">Reference proteome</keyword>
<evidence type="ECO:0000256" key="1">
    <source>
        <dbReference type="ARBA" id="ARBA00005531"/>
    </source>
</evidence>
<dbReference type="InterPro" id="IPR001099">
    <property type="entry name" value="Chalcone/stilbene_synt_N"/>
</dbReference>
<dbReference type="PANTHER" id="PTHR11877:SF46">
    <property type="entry name" value="TYPE III POLYKETIDE SYNTHASE A"/>
    <property type="match status" value="1"/>
</dbReference>
<dbReference type="Pfam" id="PF02797">
    <property type="entry name" value="Chal_sti_synt_C"/>
    <property type="match status" value="1"/>
</dbReference>
<dbReference type="Pfam" id="PF00195">
    <property type="entry name" value="Chal_sti_synt_N"/>
    <property type="match status" value="1"/>
</dbReference>
<accession>A0ABN0Y965</accession>
<feature type="domain" description="Chalcone/stilbene synthase N-terminal" evidence="3">
    <location>
        <begin position="63"/>
        <end position="203"/>
    </location>
</feature>
<gene>
    <name evidence="5" type="ORF">GCM10010357_05610</name>
</gene>
<sequence>MPAYVARPAIALPDHLVTTDEICDDIRSHHGALPRLESALRIARATGVRTRRFARPLNSPTVSGPAGIEERNRTAFTDACRLAEEAARGALAHARLEPSDIDCIVTSHSTSWAVPGLDVHLVAALGLRPDIRRVPMASLACSGGGQALTRAADLISARPGSRCLVVVAETLSAIYHHEDTSVESMIYKTLFGDGAGACVVSDAPASPGFRIDATWEYVLPGSHDRYWGRLDATGLHFDSTRRAINAAGDAMPALRAWLEEGTGEAPFRPEWAVVHPGGPRILEDVTEGLGADPKMLRHSWDSLRDNGNLGGVAVLDVLARTHDDPPAPGAPGLLLAFGPGFVVNGSTGGWCP</sequence>
<dbReference type="SUPFAM" id="SSF53901">
    <property type="entry name" value="Thiolase-like"/>
    <property type="match status" value="2"/>
</dbReference>
<organism evidence="5 6">
    <name type="scientific">Streptomyces luteireticuli</name>
    <dbReference type="NCBI Taxonomy" id="173858"/>
    <lineage>
        <taxon>Bacteria</taxon>
        <taxon>Bacillati</taxon>
        <taxon>Actinomycetota</taxon>
        <taxon>Actinomycetes</taxon>
        <taxon>Kitasatosporales</taxon>
        <taxon>Streptomycetaceae</taxon>
        <taxon>Streptomyces</taxon>
    </lineage>
</organism>
<evidence type="ECO:0000259" key="4">
    <source>
        <dbReference type="Pfam" id="PF02797"/>
    </source>
</evidence>
<dbReference type="InterPro" id="IPR016039">
    <property type="entry name" value="Thiolase-like"/>
</dbReference>
<evidence type="ECO:0000259" key="3">
    <source>
        <dbReference type="Pfam" id="PF00195"/>
    </source>
</evidence>
<feature type="domain" description="Chalcone/stilbene synthase C-terminal" evidence="4">
    <location>
        <begin position="216"/>
        <end position="345"/>
    </location>
</feature>